<gene>
    <name evidence="2" type="ORF">CLO192961_LOCUS268401</name>
</gene>
<dbReference type="EMBL" id="CABFNS010000811">
    <property type="protein sequence ID" value="VUC29830.1"/>
    <property type="molecule type" value="Genomic_DNA"/>
</dbReference>
<dbReference type="Proteomes" id="UP000766486">
    <property type="component" value="Unassembled WGS sequence"/>
</dbReference>
<keyword evidence="3" id="KW-1185">Reference proteome</keyword>
<feature type="compositionally biased region" description="Polar residues" evidence="1">
    <location>
        <begin position="25"/>
        <end position="43"/>
    </location>
</feature>
<evidence type="ECO:0000256" key="1">
    <source>
        <dbReference type="SAM" id="MobiDB-lite"/>
    </source>
</evidence>
<evidence type="ECO:0000313" key="2">
    <source>
        <dbReference type="EMBL" id="VUC29830.1"/>
    </source>
</evidence>
<proteinExistence type="predicted"/>
<name>A0ABY6UF90_BIOOC</name>
<protein>
    <submittedName>
        <fullName evidence="2">Uncharacterized protein</fullName>
    </submittedName>
</protein>
<accession>A0ABY6UF90</accession>
<organism evidence="2 3">
    <name type="scientific">Bionectria ochroleuca</name>
    <name type="common">Gliocladium roseum</name>
    <dbReference type="NCBI Taxonomy" id="29856"/>
    <lineage>
        <taxon>Eukaryota</taxon>
        <taxon>Fungi</taxon>
        <taxon>Dikarya</taxon>
        <taxon>Ascomycota</taxon>
        <taxon>Pezizomycotina</taxon>
        <taxon>Sordariomycetes</taxon>
        <taxon>Hypocreomycetidae</taxon>
        <taxon>Hypocreales</taxon>
        <taxon>Bionectriaceae</taxon>
        <taxon>Clonostachys</taxon>
    </lineage>
</organism>
<evidence type="ECO:0000313" key="3">
    <source>
        <dbReference type="Proteomes" id="UP000766486"/>
    </source>
</evidence>
<sequence length="120" mass="13352">MSQPKKTDNAQIDGTTAPPAASADVTKSSTAAETKASEVQPSQASEFVLPKFDFERDTPFTPTPKARFSSAELFKEVAKDLETMTDEEFFKRWRCHKRNVHSGVSTQVAMDFLMKQFGSI</sequence>
<reference evidence="2 3" key="1">
    <citation type="submission" date="2019-06" db="EMBL/GenBank/DDBJ databases">
        <authorList>
            <person name="Broberg M."/>
        </authorList>
    </citation>
    <scope>NUCLEOTIDE SEQUENCE [LARGE SCALE GENOMIC DNA]</scope>
</reference>
<comment type="caution">
    <text evidence="2">The sequence shown here is derived from an EMBL/GenBank/DDBJ whole genome shotgun (WGS) entry which is preliminary data.</text>
</comment>
<feature type="region of interest" description="Disordered" evidence="1">
    <location>
        <begin position="1"/>
        <end position="43"/>
    </location>
</feature>